<evidence type="ECO:0000313" key="4">
    <source>
        <dbReference type="EMBL" id="OAA78608.1"/>
    </source>
</evidence>
<feature type="domain" description="Enoyl reductase (ER)" evidence="3">
    <location>
        <begin position="42"/>
        <end position="424"/>
    </location>
</feature>
<dbReference type="PANTHER" id="PTHR45033">
    <property type="match status" value="1"/>
</dbReference>
<dbReference type="SUPFAM" id="SSF51735">
    <property type="entry name" value="NAD(P)-binding Rossmann-fold domains"/>
    <property type="match status" value="1"/>
</dbReference>
<proteinExistence type="predicted"/>
<organism evidence="4 5">
    <name type="scientific">Akanthomyces lecanii RCEF 1005</name>
    <dbReference type="NCBI Taxonomy" id="1081108"/>
    <lineage>
        <taxon>Eukaryota</taxon>
        <taxon>Fungi</taxon>
        <taxon>Dikarya</taxon>
        <taxon>Ascomycota</taxon>
        <taxon>Pezizomycotina</taxon>
        <taxon>Sordariomycetes</taxon>
        <taxon>Hypocreomycetidae</taxon>
        <taxon>Hypocreales</taxon>
        <taxon>Cordycipitaceae</taxon>
        <taxon>Akanthomyces</taxon>
        <taxon>Cordyceps confragosa</taxon>
    </lineage>
</organism>
<comment type="caution">
    <text evidence="4">The sequence shown here is derived from an EMBL/GenBank/DDBJ whole genome shotgun (WGS) entry which is preliminary data.</text>
</comment>
<evidence type="ECO:0000256" key="1">
    <source>
        <dbReference type="ARBA" id="ARBA00005179"/>
    </source>
</evidence>
<dbReference type="AlphaFoldDB" id="A0A162KQZ7"/>
<dbReference type="SMART" id="SM00829">
    <property type="entry name" value="PKS_ER"/>
    <property type="match status" value="1"/>
</dbReference>
<dbReference type="CDD" id="cd08276">
    <property type="entry name" value="MDR7"/>
    <property type="match status" value="1"/>
</dbReference>
<dbReference type="Gene3D" id="3.90.180.10">
    <property type="entry name" value="Medium-chain alcohol dehydrogenases, catalytic domain"/>
    <property type="match status" value="1"/>
</dbReference>
<dbReference type="SUPFAM" id="SSF50129">
    <property type="entry name" value="GroES-like"/>
    <property type="match status" value="1"/>
</dbReference>
<dbReference type="Pfam" id="PF13602">
    <property type="entry name" value="ADH_zinc_N_2"/>
    <property type="match status" value="1"/>
</dbReference>
<dbReference type="GO" id="GO:0016491">
    <property type="term" value="F:oxidoreductase activity"/>
    <property type="evidence" value="ECO:0007669"/>
    <property type="project" value="InterPro"/>
</dbReference>
<reference evidence="4 5" key="1">
    <citation type="journal article" date="2016" name="Genome Biol. Evol.">
        <title>Divergent and convergent evolution of fungal pathogenicity.</title>
        <authorList>
            <person name="Shang Y."/>
            <person name="Xiao G."/>
            <person name="Zheng P."/>
            <person name="Cen K."/>
            <person name="Zhan S."/>
            <person name="Wang C."/>
        </authorList>
    </citation>
    <scope>NUCLEOTIDE SEQUENCE [LARGE SCALE GENOMIC DNA]</scope>
    <source>
        <strain evidence="4 5">RCEF 1005</strain>
    </source>
</reference>
<dbReference type="OrthoDB" id="3509362at2759"/>
<dbReference type="Gene3D" id="3.40.50.720">
    <property type="entry name" value="NAD(P)-binding Rossmann-like Domain"/>
    <property type="match status" value="1"/>
</dbReference>
<dbReference type="Pfam" id="PF08240">
    <property type="entry name" value="ADH_N"/>
    <property type="match status" value="1"/>
</dbReference>
<feature type="region of interest" description="Disordered" evidence="2">
    <location>
        <begin position="333"/>
        <end position="352"/>
    </location>
</feature>
<dbReference type="InterPro" id="IPR052711">
    <property type="entry name" value="Zinc_ADH-like"/>
</dbReference>
<dbReference type="InterPro" id="IPR036291">
    <property type="entry name" value="NAD(P)-bd_dom_sf"/>
</dbReference>
<evidence type="ECO:0000256" key="2">
    <source>
        <dbReference type="SAM" id="MobiDB-lite"/>
    </source>
</evidence>
<keyword evidence="5" id="KW-1185">Reference proteome</keyword>
<dbReference type="PANTHER" id="PTHR45033:SF1">
    <property type="entry name" value="OXIDOREDUCTASE (EUROFUNG)"/>
    <property type="match status" value="1"/>
</dbReference>
<dbReference type="Proteomes" id="UP000076881">
    <property type="component" value="Unassembled WGS sequence"/>
</dbReference>
<comment type="pathway">
    <text evidence="1">Secondary metabolite biosynthesis.</text>
</comment>
<dbReference type="EMBL" id="AZHF01000003">
    <property type="protein sequence ID" value="OAA78608.1"/>
    <property type="molecule type" value="Genomic_DNA"/>
</dbReference>
<sequence>MTIPTSIQHSGAAPVAAPEGIRRNWVHVTAPKNKQWTTAMDGVDKLKLAEADLPTPNDGEVLVKIHAVSINYRDIEGKPQGLAPLVSNHLANTGTVCEGVFNHYNTQASEAVVPCSDMCGTVVDASKSKSARFQNGARVMAIYLQSHLYGDVDEEDLASSLGLPLPGVLAQYRCFPAESLVAVPDYLSDAEASCLPLATTTAWTALNWMRPLASTNEVRDGGPSRRTVLLQGTTPVALAGLQIAKAAGLRAVMTGSTDDFTARAKAELGADEAINYQTHWAWEGEVLKATDDRGADVIFETGGGARTLQKSFKCVAFGGLINCIGSLSGRTDDGEDGDGGGGGGDGGDGKTPKLHRLNVTALALARNVTIKGVLNGGRDRLEEALAFYQEKGIKPVVDKTYAFGKAPEALAYVKKGKHFGKVVVTVEDEPDDKDGEKKPKA</sequence>
<gene>
    <name evidence="4" type="ORF">LEL_05431</name>
</gene>
<evidence type="ECO:0000313" key="5">
    <source>
        <dbReference type="Proteomes" id="UP000076881"/>
    </source>
</evidence>
<dbReference type="InterPro" id="IPR020843">
    <property type="entry name" value="ER"/>
</dbReference>
<name>A0A162KQZ7_CORDF</name>
<dbReference type="STRING" id="1081108.A0A162KQZ7"/>
<accession>A0A162KQZ7</accession>
<protein>
    <submittedName>
        <fullName evidence="4">Alcohol dehydrogenase superfamily, zinc-type</fullName>
    </submittedName>
</protein>
<evidence type="ECO:0000259" key="3">
    <source>
        <dbReference type="SMART" id="SM00829"/>
    </source>
</evidence>
<dbReference type="InterPro" id="IPR013154">
    <property type="entry name" value="ADH-like_N"/>
</dbReference>
<dbReference type="InterPro" id="IPR011032">
    <property type="entry name" value="GroES-like_sf"/>
</dbReference>